<keyword evidence="3" id="KW-1185">Reference proteome</keyword>
<keyword evidence="1" id="KW-0812">Transmembrane</keyword>
<keyword evidence="1" id="KW-0472">Membrane</keyword>
<feature type="transmembrane region" description="Helical" evidence="1">
    <location>
        <begin position="35"/>
        <end position="53"/>
    </location>
</feature>
<name>G9MNH5_HYPVG</name>
<dbReference type="InParanoid" id="G9MNH5"/>
<protein>
    <submittedName>
        <fullName evidence="2">Uncharacterized protein</fullName>
    </submittedName>
</protein>
<dbReference type="VEuPathDB" id="FungiDB:TRIVIDRAFT_199806"/>
<gene>
    <name evidence="2" type="ORF">TRIVIDRAFT_199806</name>
</gene>
<sequence length="169" mass="18806">MSYQGLSMVDGISAQVGGLCWDVALLCMLRPLHRMLLFFLFLFCFLPPYCTVLDSKHNPGRLSPFTALLLLAHPPLFRSLIPMSPSHAISVLTARPSSFPSIPKIPSFQRTNTGSAYPLKRKGRGQKVPTTFFSPASPTPFAAMWPRQDMVDYAYKYANKPPMSVQPLS</sequence>
<evidence type="ECO:0000313" key="2">
    <source>
        <dbReference type="EMBL" id="EHK23431.1"/>
    </source>
</evidence>
<dbReference type="HOGENOM" id="CLU_1578738_0_0_1"/>
<evidence type="ECO:0000256" key="1">
    <source>
        <dbReference type="SAM" id="Phobius"/>
    </source>
</evidence>
<accession>G9MNH5</accession>
<evidence type="ECO:0000313" key="3">
    <source>
        <dbReference type="Proteomes" id="UP000007115"/>
    </source>
</evidence>
<dbReference type="EMBL" id="ABDF02000005">
    <property type="protein sequence ID" value="EHK23431.1"/>
    <property type="molecule type" value="Genomic_DNA"/>
</dbReference>
<organism evidence="2 3">
    <name type="scientific">Hypocrea virens (strain Gv29-8 / FGSC 10586)</name>
    <name type="common">Gliocladium virens</name>
    <name type="synonym">Trichoderma virens</name>
    <dbReference type="NCBI Taxonomy" id="413071"/>
    <lineage>
        <taxon>Eukaryota</taxon>
        <taxon>Fungi</taxon>
        <taxon>Dikarya</taxon>
        <taxon>Ascomycota</taxon>
        <taxon>Pezizomycotina</taxon>
        <taxon>Sordariomycetes</taxon>
        <taxon>Hypocreomycetidae</taxon>
        <taxon>Hypocreales</taxon>
        <taxon>Hypocreaceae</taxon>
        <taxon>Trichoderma</taxon>
    </lineage>
</organism>
<dbReference type="RefSeq" id="XP_013957659.1">
    <property type="nucleotide sequence ID" value="XM_014102184.1"/>
</dbReference>
<keyword evidence="1" id="KW-1133">Transmembrane helix</keyword>
<reference evidence="2 3" key="1">
    <citation type="journal article" date="2011" name="Genome Biol.">
        <title>Comparative genome sequence analysis underscores mycoparasitism as the ancestral life style of Trichoderma.</title>
        <authorList>
            <person name="Kubicek C.P."/>
            <person name="Herrera-Estrella A."/>
            <person name="Seidl-Seiboth V."/>
            <person name="Martinez D.A."/>
            <person name="Druzhinina I.S."/>
            <person name="Thon M."/>
            <person name="Zeilinger S."/>
            <person name="Casas-Flores S."/>
            <person name="Horwitz B.A."/>
            <person name="Mukherjee P.K."/>
            <person name="Mukherjee M."/>
            <person name="Kredics L."/>
            <person name="Alcaraz L.D."/>
            <person name="Aerts A."/>
            <person name="Antal Z."/>
            <person name="Atanasova L."/>
            <person name="Cervantes-Badillo M.G."/>
            <person name="Challacombe J."/>
            <person name="Chertkov O."/>
            <person name="McCluskey K."/>
            <person name="Coulpier F."/>
            <person name="Deshpande N."/>
            <person name="von Doehren H."/>
            <person name="Ebbole D.J."/>
            <person name="Esquivel-Naranjo E.U."/>
            <person name="Fekete E."/>
            <person name="Flipphi M."/>
            <person name="Glaser F."/>
            <person name="Gomez-Rodriguez E.Y."/>
            <person name="Gruber S."/>
            <person name="Han C."/>
            <person name="Henrissat B."/>
            <person name="Hermosa R."/>
            <person name="Hernandez-Onate M."/>
            <person name="Karaffa L."/>
            <person name="Kosti I."/>
            <person name="Le Crom S."/>
            <person name="Lindquist E."/>
            <person name="Lucas S."/>
            <person name="Luebeck M."/>
            <person name="Luebeck P.S."/>
            <person name="Margeot A."/>
            <person name="Metz B."/>
            <person name="Misra M."/>
            <person name="Nevalainen H."/>
            <person name="Omann M."/>
            <person name="Packer N."/>
            <person name="Perrone G."/>
            <person name="Uresti-Rivera E.E."/>
            <person name="Salamov A."/>
            <person name="Schmoll M."/>
            <person name="Seiboth B."/>
            <person name="Shapiro H."/>
            <person name="Sukno S."/>
            <person name="Tamayo-Ramos J.A."/>
            <person name="Tisch D."/>
            <person name="Wiest A."/>
            <person name="Wilkinson H.H."/>
            <person name="Zhang M."/>
            <person name="Coutinho P.M."/>
            <person name="Kenerley C.M."/>
            <person name="Monte E."/>
            <person name="Baker S.E."/>
            <person name="Grigoriev I.V."/>
        </authorList>
    </citation>
    <scope>NUCLEOTIDE SEQUENCE [LARGE SCALE GENOMIC DNA]</scope>
    <source>
        <strain evidence="3">Gv29-8 / FGSC 10586</strain>
    </source>
</reference>
<dbReference type="GeneID" id="25790076"/>
<dbReference type="AlphaFoldDB" id="G9MNH5"/>
<proteinExistence type="predicted"/>
<comment type="caution">
    <text evidence="2">The sequence shown here is derived from an EMBL/GenBank/DDBJ whole genome shotgun (WGS) entry which is preliminary data.</text>
</comment>
<dbReference type="Proteomes" id="UP000007115">
    <property type="component" value="Unassembled WGS sequence"/>
</dbReference>